<feature type="compositionally biased region" description="Basic and acidic residues" evidence="1">
    <location>
        <begin position="1"/>
        <end position="15"/>
    </location>
</feature>
<sequence length="105" mass="11429">MDSESKLDPGQKESETTSSNSPGQTEVEVPDIGEKQCPIRGYDLAATLLRPPSCTPTILELEEIEDVQEIYQSLREQGINVRDYSFNPINTGGPVGSDSSDKEGL</sequence>
<reference evidence="2" key="1">
    <citation type="submission" date="2020-11" db="EMBL/GenBank/DDBJ databases">
        <authorList>
            <consortium name="DOE Joint Genome Institute"/>
            <person name="Ahrendt S."/>
            <person name="Riley R."/>
            <person name="Andreopoulos W."/>
            <person name="Labutti K."/>
            <person name="Pangilinan J."/>
            <person name="Ruiz-Duenas F.J."/>
            <person name="Barrasa J.M."/>
            <person name="Sanchez-Garcia M."/>
            <person name="Camarero S."/>
            <person name="Miyauchi S."/>
            <person name="Serrano A."/>
            <person name="Linde D."/>
            <person name="Babiker R."/>
            <person name="Drula E."/>
            <person name="Ayuso-Fernandez I."/>
            <person name="Pacheco R."/>
            <person name="Padilla G."/>
            <person name="Ferreira P."/>
            <person name="Barriuso J."/>
            <person name="Kellner H."/>
            <person name="Castanera R."/>
            <person name="Alfaro M."/>
            <person name="Ramirez L."/>
            <person name="Pisabarro A.G."/>
            <person name="Kuo A."/>
            <person name="Tritt A."/>
            <person name="Lipzen A."/>
            <person name="He G."/>
            <person name="Yan M."/>
            <person name="Ng V."/>
            <person name="Cullen D."/>
            <person name="Martin F."/>
            <person name="Rosso M.-N."/>
            <person name="Henrissat B."/>
            <person name="Hibbett D."/>
            <person name="Martinez A.T."/>
            <person name="Grigoriev I.V."/>
        </authorList>
    </citation>
    <scope>NUCLEOTIDE SEQUENCE</scope>
    <source>
        <strain evidence="2">AH 40177</strain>
    </source>
</reference>
<accession>A0A9P5TYU1</accession>
<dbReference type="AlphaFoldDB" id="A0A9P5TYU1"/>
<protein>
    <submittedName>
        <fullName evidence="2">Uncharacterized protein</fullName>
    </submittedName>
</protein>
<gene>
    <name evidence="2" type="ORF">BDP27DRAFT_1372253</name>
</gene>
<feature type="region of interest" description="Disordered" evidence="1">
    <location>
        <begin position="84"/>
        <end position="105"/>
    </location>
</feature>
<feature type="region of interest" description="Disordered" evidence="1">
    <location>
        <begin position="1"/>
        <end position="35"/>
    </location>
</feature>
<organism evidence="2 3">
    <name type="scientific">Rhodocollybia butyracea</name>
    <dbReference type="NCBI Taxonomy" id="206335"/>
    <lineage>
        <taxon>Eukaryota</taxon>
        <taxon>Fungi</taxon>
        <taxon>Dikarya</taxon>
        <taxon>Basidiomycota</taxon>
        <taxon>Agaricomycotina</taxon>
        <taxon>Agaricomycetes</taxon>
        <taxon>Agaricomycetidae</taxon>
        <taxon>Agaricales</taxon>
        <taxon>Marasmiineae</taxon>
        <taxon>Omphalotaceae</taxon>
        <taxon>Rhodocollybia</taxon>
    </lineage>
</organism>
<dbReference type="OrthoDB" id="10569583at2759"/>
<evidence type="ECO:0000313" key="3">
    <source>
        <dbReference type="Proteomes" id="UP000772434"/>
    </source>
</evidence>
<name>A0A9P5TYU1_9AGAR</name>
<comment type="caution">
    <text evidence="2">The sequence shown here is derived from an EMBL/GenBank/DDBJ whole genome shotgun (WGS) entry which is preliminary data.</text>
</comment>
<proteinExistence type="predicted"/>
<dbReference type="EMBL" id="JADNRY010000354">
    <property type="protein sequence ID" value="KAF9058743.1"/>
    <property type="molecule type" value="Genomic_DNA"/>
</dbReference>
<keyword evidence="3" id="KW-1185">Reference proteome</keyword>
<evidence type="ECO:0000256" key="1">
    <source>
        <dbReference type="SAM" id="MobiDB-lite"/>
    </source>
</evidence>
<dbReference type="Proteomes" id="UP000772434">
    <property type="component" value="Unassembled WGS sequence"/>
</dbReference>
<evidence type="ECO:0000313" key="2">
    <source>
        <dbReference type="EMBL" id="KAF9058743.1"/>
    </source>
</evidence>